<dbReference type="RefSeq" id="WP_158263435.1">
    <property type="nucleotide sequence ID" value="NZ_PVTD01000001.1"/>
</dbReference>
<dbReference type="GO" id="GO:0016787">
    <property type="term" value="F:hydrolase activity"/>
    <property type="evidence" value="ECO:0007669"/>
    <property type="project" value="UniProtKB-KW"/>
</dbReference>
<reference evidence="5 6" key="1">
    <citation type="submission" date="2018-03" db="EMBL/GenBank/DDBJ databases">
        <title>Genomic Encyclopedia of Archaeal and Bacterial Type Strains, Phase II (KMG-II): from individual species to whole genera.</title>
        <authorList>
            <person name="Goeker M."/>
        </authorList>
    </citation>
    <scope>NUCLEOTIDE SEQUENCE [LARGE SCALE GENOMIC DNA]</scope>
    <source>
        <strain evidence="5 6">DSM 29328</strain>
    </source>
</reference>
<feature type="domain" description="Choloylglycine hydrolase/NAAA C-terminal" evidence="4">
    <location>
        <begin position="41"/>
        <end position="323"/>
    </location>
</feature>
<dbReference type="SUPFAM" id="SSF56235">
    <property type="entry name" value="N-terminal nucleophile aminohydrolases (Ntn hydrolases)"/>
    <property type="match status" value="1"/>
</dbReference>
<organism evidence="5 6">
    <name type="scientific">Aliiruegeria haliotis</name>
    <dbReference type="NCBI Taxonomy" id="1280846"/>
    <lineage>
        <taxon>Bacteria</taxon>
        <taxon>Pseudomonadati</taxon>
        <taxon>Pseudomonadota</taxon>
        <taxon>Alphaproteobacteria</taxon>
        <taxon>Rhodobacterales</taxon>
        <taxon>Roseobacteraceae</taxon>
        <taxon>Aliiruegeria</taxon>
    </lineage>
</organism>
<feature type="chain" id="PRO_5015568871" evidence="3">
    <location>
        <begin position="34"/>
        <end position="346"/>
    </location>
</feature>
<keyword evidence="3" id="KW-0732">Signal</keyword>
<dbReference type="EMBL" id="PVTD01000001">
    <property type="protein sequence ID" value="PRY26937.1"/>
    <property type="molecule type" value="Genomic_DNA"/>
</dbReference>
<proteinExistence type="inferred from homology"/>
<evidence type="ECO:0000256" key="3">
    <source>
        <dbReference type="SAM" id="SignalP"/>
    </source>
</evidence>
<dbReference type="AlphaFoldDB" id="A0A2T0S0H6"/>
<name>A0A2T0S0H6_9RHOB</name>
<dbReference type="InterPro" id="IPR029132">
    <property type="entry name" value="CBAH/NAAA_C"/>
</dbReference>
<dbReference type="InterPro" id="IPR029055">
    <property type="entry name" value="Ntn_hydrolases_N"/>
</dbReference>
<gene>
    <name evidence="5" type="ORF">CLV78_1011042</name>
</gene>
<dbReference type="InterPro" id="IPR052193">
    <property type="entry name" value="Peptidase_C59"/>
</dbReference>
<keyword evidence="2" id="KW-0378">Hydrolase</keyword>
<accession>A0A2T0S0H6</accession>
<dbReference type="PROSITE" id="PS51257">
    <property type="entry name" value="PROKAR_LIPOPROTEIN"/>
    <property type="match status" value="1"/>
</dbReference>
<dbReference type="Pfam" id="PF02275">
    <property type="entry name" value="CBAH"/>
    <property type="match status" value="1"/>
</dbReference>
<evidence type="ECO:0000256" key="1">
    <source>
        <dbReference type="ARBA" id="ARBA00006625"/>
    </source>
</evidence>
<comment type="caution">
    <text evidence="5">The sequence shown here is derived from an EMBL/GenBank/DDBJ whole genome shotgun (WGS) entry which is preliminary data.</text>
</comment>
<evidence type="ECO:0000313" key="5">
    <source>
        <dbReference type="EMBL" id="PRY26937.1"/>
    </source>
</evidence>
<evidence type="ECO:0000259" key="4">
    <source>
        <dbReference type="Pfam" id="PF02275"/>
    </source>
</evidence>
<protein>
    <submittedName>
        <fullName evidence="5">Penicillin amidase</fullName>
    </submittedName>
</protein>
<dbReference type="Proteomes" id="UP000239480">
    <property type="component" value="Unassembled WGS sequence"/>
</dbReference>
<feature type="signal peptide" evidence="3">
    <location>
        <begin position="1"/>
        <end position="33"/>
    </location>
</feature>
<comment type="similarity">
    <text evidence="1">Belongs to the peptidase C59 family.</text>
</comment>
<sequence>MIPSTSKPRSLASMAVTAVLATALSTTAMTATACSFFNFSANDNHFAGRTNELPIETDEQLVVVPQGHDFHGVEIEHGFVGLKHGDDPFVSSGLNEHGVNIEGLALGTSVYAEKGKGDLSVLQLPAMVLGNASSTDEAVELLKTVAIETDNMSQFGDIPIGFHFVITDAERSVVVEYTNGKGTPDVYENTLGVMTNDPAYPTQMSFAKSLIDGTSYEDAKAVFPEERFAGFDKSPEGRFLNLVAINMTRDTDVVNTDMDGVNMAWSTVNAMEIPRGSVYWRFLSDEPQMDAYSVVIDFGNKDYYLRTYDNLDIRKVDIDAIDFATVEYSAQDIYGVTPSYSEVPVN</sequence>
<evidence type="ECO:0000256" key="2">
    <source>
        <dbReference type="ARBA" id="ARBA00022801"/>
    </source>
</evidence>
<dbReference type="Gene3D" id="3.60.60.10">
    <property type="entry name" value="Penicillin V Acylase, Chain A"/>
    <property type="match status" value="1"/>
</dbReference>
<dbReference type="PANTHER" id="PTHR35527">
    <property type="entry name" value="CHOLOYLGLYCINE HYDROLASE"/>
    <property type="match status" value="1"/>
</dbReference>
<keyword evidence="6" id="KW-1185">Reference proteome</keyword>
<evidence type="ECO:0000313" key="6">
    <source>
        <dbReference type="Proteomes" id="UP000239480"/>
    </source>
</evidence>
<dbReference type="OrthoDB" id="1265391at2"/>
<dbReference type="PANTHER" id="PTHR35527:SF2">
    <property type="entry name" value="HYDROLASE"/>
    <property type="match status" value="1"/>
</dbReference>